<sequence>MTAETEKAYGFIGLGAMGYMMAKNLRRKTKVSDTIVIYDVCARTMDKFFKENKESGKIVIAESAKDVVSRCSIIVTIVPEGKHVASVYDSEGDGALSVDITGKIFIESSTIDIATSIKVASEVQNRGGNFIDCPVSGGTSNAEAGSITFMIGAEACDPNLDIVKPILETMGTNLIACGGPTRGLATKICNNYIAGTIAIATAEGMNLAMRLGVNPKIFSEVVNVSTGASWVNSHCNPCPGIVPSAPASKGYAPGFRVELMKKDYNLAVDSAKEVGARLVLGPVGLQAYTEASQDPNCVGLDSRVVYRFLGGDELWDKKGM</sequence>
<dbReference type="InterPro" id="IPR008927">
    <property type="entry name" value="6-PGluconate_DH-like_C_sf"/>
</dbReference>
<dbReference type="PROSITE" id="PS00895">
    <property type="entry name" value="3_HYDROXYISOBUT_DH"/>
    <property type="match status" value="1"/>
</dbReference>
<protein>
    <submittedName>
        <fullName evidence="5">3-hydroxyisobutyrate dehydrogenase</fullName>
    </submittedName>
</protein>
<dbReference type="Gene3D" id="1.10.1040.10">
    <property type="entry name" value="N-(1-d-carboxylethyl)-l-norvaline Dehydrogenase, domain 2"/>
    <property type="match status" value="1"/>
</dbReference>
<reference evidence="5 6" key="2">
    <citation type="submission" date="2024-01" db="EMBL/GenBank/DDBJ databases">
        <title>Comparative genomics of Cryptococcus and Kwoniella reveals pathogenesis evolution and contrasting modes of karyotype evolution via chromosome fusion or intercentromeric recombination.</title>
        <authorList>
            <person name="Coelho M.A."/>
            <person name="David-Palma M."/>
            <person name="Shea T."/>
            <person name="Bowers K."/>
            <person name="Mcginley-Smith S."/>
            <person name="Mohammad A.W."/>
            <person name="Gnirke A."/>
            <person name="Yurkov A.M."/>
            <person name="Nowrousian M."/>
            <person name="Sun S."/>
            <person name="Cuomo C.A."/>
            <person name="Heitman J."/>
        </authorList>
    </citation>
    <scope>NUCLEOTIDE SEQUENCE [LARGE SCALE GENOMIC DNA]</scope>
    <source>
        <strain evidence="5 6">IND107</strain>
    </source>
</reference>
<feature type="domain" description="6-phosphogluconate dehydrogenase NADP-binding" evidence="3">
    <location>
        <begin position="9"/>
        <end position="178"/>
    </location>
</feature>
<evidence type="ECO:0000259" key="3">
    <source>
        <dbReference type="Pfam" id="PF03446"/>
    </source>
</evidence>
<keyword evidence="2" id="KW-0520">NAD</keyword>
<dbReference type="PIRSF" id="PIRSF000103">
    <property type="entry name" value="HIBADH"/>
    <property type="match status" value="1"/>
</dbReference>
<reference evidence="6" key="1">
    <citation type="submission" date="2015-01" db="EMBL/GenBank/DDBJ databases">
        <title>The Genome Sequence of Cryptococcus gattii MMRL2647.</title>
        <authorList>
            <consortium name="The Broad Institute Genomics Platform"/>
            <person name="Cuomo C."/>
            <person name="Litvintseva A."/>
            <person name="Chen Y."/>
            <person name="Heitman J."/>
            <person name="Sun S."/>
            <person name="Springer D."/>
            <person name="Dromer F."/>
            <person name="Young S."/>
            <person name="Zeng Q."/>
            <person name="Gargeya S."/>
            <person name="Abouelleil A."/>
            <person name="Alvarado L."/>
            <person name="Chapman S.B."/>
            <person name="Gainer-Dewar J."/>
            <person name="Goldberg J."/>
            <person name="Griggs A."/>
            <person name="Gujja S."/>
            <person name="Hansen M."/>
            <person name="Howarth C."/>
            <person name="Imamovic A."/>
            <person name="Larimer J."/>
            <person name="Murphy C."/>
            <person name="Naylor J."/>
            <person name="Pearson M."/>
            <person name="Priest M."/>
            <person name="Roberts A."/>
            <person name="Saif S."/>
            <person name="Shea T."/>
            <person name="Sykes S."/>
            <person name="Wortman J."/>
            <person name="Nusbaum C."/>
            <person name="Birren B."/>
        </authorList>
    </citation>
    <scope>NUCLEOTIDE SEQUENCE [LARGE SCALE GENOMIC DNA]</scope>
    <source>
        <strain evidence="6">IND107</strain>
    </source>
</reference>
<dbReference type="RefSeq" id="XP_066611209.1">
    <property type="nucleotide sequence ID" value="XM_066760937.1"/>
</dbReference>
<gene>
    <name evidence="5" type="ORF">I308_106510</name>
</gene>
<name>A0ABR3BJ47_9TREE</name>
<dbReference type="InterPro" id="IPR013328">
    <property type="entry name" value="6PGD_dom2"/>
</dbReference>
<evidence type="ECO:0000256" key="1">
    <source>
        <dbReference type="ARBA" id="ARBA00023002"/>
    </source>
</evidence>
<dbReference type="InterPro" id="IPR006115">
    <property type="entry name" value="6PGDH_NADP-bd"/>
</dbReference>
<dbReference type="EMBL" id="ATAM02000013">
    <property type="protein sequence ID" value="KAL0240710.1"/>
    <property type="molecule type" value="Genomic_DNA"/>
</dbReference>
<organism evidence="5 6">
    <name type="scientific">Cryptococcus tetragattii IND107</name>
    <dbReference type="NCBI Taxonomy" id="1296105"/>
    <lineage>
        <taxon>Eukaryota</taxon>
        <taxon>Fungi</taxon>
        <taxon>Dikarya</taxon>
        <taxon>Basidiomycota</taxon>
        <taxon>Agaricomycotina</taxon>
        <taxon>Tremellomycetes</taxon>
        <taxon>Tremellales</taxon>
        <taxon>Cryptococcaceae</taxon>
        <taxon>Cryptococcus</taxon>
        <taxon>Cryptococcus gattii species complex</taxon>
    </lineage>
</organism>
<dbReference type="GeneID" id="91993365"/>
<evidence type="ECO:0000313" key="5">
    <source>
        <dbReference type="EMBL" id="KAL0240710.1"/>
    </source>
</evidence>
<dbReference type="PANTHER" id="PTHR22981:SF81">
    <property type="entry name" value="DEHYDROGENASE, PUTATIVE-RELATED"/>
    <property type="match status" value="1"/>
</dbReference>
<comment type="caution">
    <text evidence="5">The sequence shown here is derived from an EMBL/GenBank/DDBJ whole genome shotgun (WGS) entry which is preliminary data.</text>
</comment>
<evidence type="ECO:0000259" key="4">
    <source>
        <dbReference type="Pfam" id="PF14833"/>
    </source>
</evidence>
<dbReference type="Gene3D" id="3.40.50.720">
    <property type="entry name" value="NAD(P)-binding Rossmann-like Domain"/>
    <property type="match status" value="1"/>
</dbReference>
<keyword evidence="6" id="KW-1185">Reference proteome</keyword>
<dbReference type="SUPFAM" id="SSF51735">
    <property type="entry name" value="NAD(P)-binding Rossmann-fold domains"/>
    <property type="match status" value="1"/>
</dbReference>
<dbReference type="InterPro" id="IPR029154">
    <property type="entry name" value="HIBADH-like_NADP-bd"/>
</dbReference>
<keyword evidence="1" id="KW-0560">Oxidoreductase</keyword>
<dbReference type="InterPro" id="IPR036291">
    <property type="entry name" value="NAD(P)-bd_dom_sf"/>
</dbReference>
<dbReference type="InterPro" id="IPR015815">
    <property type="entry name" value="HIBADH-related"/>
</dbReference>
<accession>A0ABR3BJ47</accession>
<dbReference type="Proteomes" id="UP000054399">
    <property type="component" value="Unassembled WGS sequence"/>
</dbReference>
<dbReference type="PANTHER" id="PTHR22981">
    <property type="entry name" value="3-HYDROXYISOBUTYRATE DEHYDROGENASE-RELATED"/>
    <property type="match status" value="1"/>
</dbReference>
<proteinExistence type="predicted"/>
<dbReference type="InterPro" id="IPR002204">
    <property type="entry name" value="3-OH-isobutyrate_DH-rel_CS"/>
</dbReference>
<evidence type="ECO:0000313" key="6">
    <source>
        <dbReference type="Proteomes" id="UP000054399"/>
    </source>
</evidence>
<feature type="domain" description="3-hydroxyisobutyrate dehydrogenase-like NAD-binding" evidence="4">
    <location>
        <begin position="183"/>
        <end position="294"/>
    </location>
</feature>
<evidence type="ECO:0000256" key="2">
    <source>
        <dbReference type="ARBA" id="ARBA00023027"/>
    </source>
</evidence>
<dbReference type="Pfam" id="PF03446">
    <property type="entry name" value="NAD_binding_2"/>
    <property type="match status" value="1"/>
</dbReference>
<dbReference type="Pfam" id="PF14833">
    <property type="entry name" value="NAD_binding_11"/>
    <property type="match status" value="1"/>
</dbReference>
<dbReference type="SUPFAM" id="SSF48179">
    <property type="entry name" value="6-phosphogluconate dehydrogenase C-terminal domain-like"/>
    <property type="match status" value="1"/>
</dbReference>